<keyword evidence="1" id="KW-0175">Coiled coil</keyword>
<dbReference type="Proteomes" id="UP000319143">
    <property type="component" value="Unassembled WGS sequence"/>
</dbReference>
<evidence type="ECO:0008006" key="5">
    <source>
        <dbReference type="Google" id="ProtNLM"/>
    </source>
</evidence>
<accession>A0A5C6DZM6</accession>
<reference evidence="3 4" key="1">
    <citation type="submission" date="2019-02" db="EMBL/GenBank/DDBJ databases">
        <title>Deep-cultivation of Planctomycetes and their phenomic and genomic characterization uncovers novel biology.</title>
        <authorList>
            <person name="Wiegand S."/>
            <person name="Jogler M."/>
            <person name="Boedeker C."/>
            <person name="Pinto D."/>
            <person name="Vollmers J."/>
            <person name="Rivas-Marin E."/>
            <person name="Kohn T."/>
            <person name="Peeters S.H."/>
            <person name="Heuer A."/>
            <person name="Rast P."/>
            <person name="Oberbeckmann S."/>
            <person name="Bunk B."/>
            <person name="Jeske O."/>
            <person name="Meyerdierks A."/>
            <person name="Storesund J.E."/>
            <person name="Kallscheuer N."/>
            <person name="Luecker S."/>
            <person name="Lage O.M."/>
            <person name="Pohl T."/>
            <person name="Merkel B.J."/>
            <person name="Hornburger P."/>
            <person name="Mueller R.-W."/>
            <person name="Bruemmer F."/>
            <person name="Labrenz M."/>
            <person name="Spormann A.M."/>
            <person name="Op Den Camp H."/>
            <person name="Overmann J."/>
            <person name="Amann R."/>
            <person name="Jetten M.S.M."/>
            <person name="Mascher T."/>
            <person name="Medema M.H."/>
            <person name="Devos D.P."/>
            <person name="Kaster A.-K."/>
            <person name="Ovreas L."/>
            <person name="Rohde M."/>
            <person name="Galperin M.Y."/>
            <person name="Jogler C."/>
        </authorList>
    </citation>
    <scope>NUCLEOTIDE SEQUENCE [LARGE SCALE GENOMIC DNA]</scope>
    <source>
        <strain evidence="3 4">Poly41</strain>
    </source>
</reference>
<dbReference type="AlphaFoldDB" id="A0A5C6DZM6"/>
<comment type="caution">
    <text evidence="3">The sequence shown here is derived from an EMBL/GenBank/DDBJ whole genome shotgun (WGS) entry which is preliminary data.</text>
</comment>
<keyword evidence="4" id="KW-1185">Reference proteome</keyword>
<protein>
    <recommendedName>
        <fullName evidence="5">HAMP domain-containing protein</fullName>
    </recommendedName>
</protein>
<sequence length="154" mass="17332">MSNRSRILVDPKVQWSIAARVMFHWTLFVLCLIAVNVSVRTFAAVINQPFWEAVKSSTLAQAPILVVMAVMLPIFLRDTLVLSNRFAGPMYRLRTAIASVAKGETVSSIKFRDGDFWQDAATEFNTVLNELNTLRQQNAELQGKIEATSEEYAH</sequence>
<keyword evidence="2" id="KW-1133">Transmembrane helix</keyword>
<keyword evidence="2" id="KW-0472">Membrane</keyword>
<dbReference type="RefSeq" id="WP_146525120.1">
    <property type="nucleotide sequence ID" value="NZ_SJPV01000002.1"/>
</dbReference>
<feature type="transmembrane region" description="Helical" evidence="2">
    <location>
        <begin position="58"/>
        <end position="76"/>
    </location>
</feature>
<evidence type="ECO:0000313" key="3">
    <source>
        <dbReference type="EMBL" id="TWU40516.1"/>
    </source>
</evidence>
<feature type="transmembrane region" description="Helical" evidence="2">
    <location>
        <begin position="21"/>
        <end position="46"/>
    </location>
</feature>
<evidence type="ECO:0000256" key="2">
    <source>
        <dbReference type="SAM" id="Phobius"/>
    </source>
</evidence>
<gene>
    <name evidence="3" type="ORF">Poly41_13490</name>
</gene>
<proteinExistence type="predicted"/>
<name>A0A5C6DZM6_9BACT</name>
<keyword evidence="2" id="KW-0812">Transmembrane</keyword>
<feature type="coiled-coil region" evidence="1">
    <location>
        <begin position="124"/>
        <end position="151"/>
    </location>
</feature>
<dbReference type="OrthoDB" id="270597at2"/>
<dbReference type="EMBL" id="SJPV01000002">
    <property type="protein sequence ID" value="TWU40516.1"/>
    <property type="molecule type" value="Genomic_DNA"/>
</dbReference>
<organism evidence="3 4">
    <name type="scientific">Novipirellula artificiosorum</name>
    <dbReference type="NCBI Taxonomy" id="2528016"/>
    <lineage>
        <taxon>Bacteria</taxon>
        <taxon>Pseudomonadati</taxon>
        <taxon>Planctomycetota</taxon>
        <taxon>Planctomycetia</taxon>
        <taxon>Pirellulales</taxon>
        <taxon>Pirellulaceae</taxon>
        <taxon>Novipirellula</taxon>
    </lineage>
</organism>
<evidence type="ECO:0000313" key="4">
    <source>
        <dbReference type="Proteomes" id="UP000319143"/>
    </source>
</evidence>
<evidence type="ECO:0000256" key="1">
    <source>
        <dbReference type="SAM" id="Coils"/>
    </source>
</evidence>